<comment type="caution">
    <text evidence="1">The sequence shown here is derived from an EMBL/GenBank/DDBJ whole genome shotgun (WGS) entry which is preliminary data.</text>
</comment>
<evidence type="ECO:0000313" key="1">
    <source>
        <dbReference type="EMBL" id="CAG9335605.1"/>
    </source>
</evidence>
<protein>
    <submittedName>
        <fullName evidence="1">Uncharacterized protein</fullName>
    </submittedName>
</protein>
<proteinExistence type="predicted"/>
<gene>
    <name evidence="1" type="ORF">BSTOLATCC_MIC64070</name>
</gene>
<name>A0AAU9K7S9_9CILI</name>
<accession>A0AAU9K7S9</accession>
<dbReference type="AlphaFoldDB" id="A0AAU9K7S9"/>
<evidence type="ECO:0000313" key="2">
    <source>
        <dbReference type="Proteomes" id="UP001162131"/>
    </source>
</evidence>
<keyword evidence="2" id="KW-1185">Reference proteome</keyword>
<dbReference type="Proteomes" id="UP001162131">
    <property type="component" value="Unassembled WGS sequence"/>
</dbReference>
<organism evidence="1 2">
    <name type="scientific">Blepharisma stoltei</name>
    <dbReference type="NCBI Taxonomy" id="1481888"/>
    <lineage>
        <taxon>Eukaryota</taxon>
        <taxon>Sar</taxon>
        <taxon>Alveolata</taxon>
        <taxon>Ciliophora</taxon>
        <taxon>Postciliodesmatophora</taxon>
        <taxon>Heterotrichea</taxon>
        <taxon>Heterotrichida</taxon>
        <taxon>Blepharismidae</taxon>
        <taxon>Blepharisma</taxon>
    </lineage>
</organism>
<dbReference type="EMBL" id="CAJZBQ010000062">
    <property type="protein sequence ID" value="CAG9335605.1"/>
    <property type="molecule type" value="Genomic_DNA"/>
</dbReference>
<reference evidence="1" key="1">
    <citation type="submission" date="2021-09" db="EMBL/GenBank/DDBJ databases">
        <authorList>
            <consortium name="AG Swart"/>
            <person name="Singh M."/>
            <person name="Singh A."/>
            <person name="Seah K."/>
            <person name="Emmerich C."/>
        </authorList>
    </citation>
    <scope>NUCLEOTIDE SEQUENCE</scope>
    <source>
        <strain evidence="1">ATCC30299</strain>
    </source>
</reference>
<sequence>MYSILIEGLENGKSLNELLNDFKTKAKEFSFCLERIAIEVYYLKEQQTSLEHAISEIQPKWDQAKKSFTNIMWDYLMKINKRYKNIEPSRILVKIREKVCEMYDVSYKNWWFFQESYFNRLSFYSVDTEIDDLCNKKFVILDLLVAKMKKSKYFEKCKCEETLRIYRWALAFYDLICKNAQLSLLTKILKLVSREILLKQSNISNLNKERERIEKFIIKMQIQDF</sequence>